<feature type="domain" description="Ig-like" evidence="7">
    <location>
        <begin position="1"/>
        <end position="66"/>
    </location>
</feature>
<name>A0A653DT54_CALMS</name>
<evidence type="ECO:0000256" key="4">
    <source>
        <dbReference type="ARBA" id="ARBA00023157"/>
    </source>
</evidence>
<dbReference type="Proteomes" id="UP000410492">
    <property type="component" value="Unassembled WGS sequence"/>
</dbReference>
<dbReference type="GO" id="GO:0098609">
    <property type="term" value="P:cell-cell adhesion"/>
    <property type="evidence" value="ECO:0007669"/>
    <property type="project" value="TreeGrafter"/>
</dbReference>
<dbReference type="InterPro" id="IPR003598">
    <property type="entry name" value="Ig_sub2"/>
</dbReference>
<evidence type="ECO:0000256" key="1">
    <source>
        <dbReference type="ARBA" id="ARBA00004370"/>
    </source>
</evidence>
<dbReference type="SMART" id="SM00408">
    <property type="entry name" value="IGc2"/>
    <property type="match status" value="1"/>
</dbReference>
<accession>A0A653DT54</accession>
<dbReference type="InterPro" id="IPR036179">
    <property type="entry name" value="Ig-like_dom_sf"/>
</dbReference>
<keyword evidence="3" id="KW-0472">Membrane</keyword>
<evidence type="ECO:0000256" key="5">
    <source>
        <dbReference type="ARBA" id="ARBA00023180"/>
    </source>
</evidence>
<dbReference type="PANTHER" id="PTHR44170">
    <property type="entry name" value="PROTEIN SIDEKICK"/>
    <property type="match status" value="1"/>
</dbReference>
<dbReference type="InterPro" id="IPR013098">
    <property type="entry name" value="Ig_I-set"/>
</dbReference>
<dbReference type="OrthoDB" id="6732802at2759"/>
<organism evidence="8 9">
    <name type="scientific">Callosobruchus maculatus</name>
    <name type="common">Southern cowpea weevil</name>
    <name type="synonym">Pulse bruchid</name>
    <dbReference type="NCBI Taxonomy" id="64391"/>
    <lineage>
        <taxon>Eukaryota</taxon>
        <taxon>Metazoa</taxon>
        <taxon>Ecdysozoa</taxon>
        <taxon>Arthropoda</taxon>
        <taxon>Hexapoda</taxon>
        <taxon>Insecta</taxon>
        <taxon>Pterygota</taxon>
        <taxon>Neoptera</taxon>
        <taxon>Endopterygota</taxon>
        <taxon>Coleoptera</taxon>
        <taxon>Polyphaga</taxon>
        <taxon>Cucujiformia</taxon>
        <taxon>Chrysomeloidea</taxon>
        <taxon>Chrysomelidae</taxon>
        <taxon>Bruchinae</taxon>
        <taxon>Bruchini</taxon>
        <taxon>Callosobruchus</taxon>
    </lineage>
</organism>
<keyword evidence="6" id="KW-0393">Immunoglobulin domain</keyword>
<dbReference type="Gene3D" id="2.60.40.10">
    <property type="entry name" value="Immunoglobulins"/>
    <property type="match status" value="1"/>
</dbReference>
<keyword evidence="5" id="KW-0325">Glycoprotein</keyword>
<sequence>MNLPCDVLGIPKPNVTWYRNGEELDLSEKRLQLQEDNSLLIKKLLISDSGMYQCFARNEAGESSLSTWLKVKKRRNERSLATKFMRLRSSGERHNKKPSFVYVA</sequence>
<dbReference type="GO" id="GO:0016020">
    <property type="term" value="C:membrane"/>
    <property type="evidence" value="ECO:0007669"/>
    <property type="project" value="UniProtKB-SubCell"/>
</dbReference>
<evidence type="ECO:0000313" key="9">
    <source>
        <dbReference type="Proteomes" id="UP000410492"/>
    </source>
</evidence>
<comment type="subcellular location">
    <subcellularLocation>
        <location evidence="1">Membrane</location>
    </subcellularLocation>
</comment>
<keyword evidence="4" id="KW-1015">Disulfide bond</keyword>
<feature type="non-terminal residue" evidence="8">
    <location>
        <position position="104"/>
    </location>
</feature>
<dbReference type="AlphaFoldDB" id="A0A653DT54"/>
<keyword evidence="2" id="KW-0677">Repeat</keyword>
<evidence type="ECO:0000256" key="3">
    <source>
        <dbReference type="ARBA" id="ARBA00023136"/>
    </source>
</evidence>
<dbReference type="SUPFAM" id="SSF48726">
    <property type="entry name" value="Immunoglobulin"/>
    <property type="match status" value="1"/>
</dbReference>
<dbReference type="InterPro" id="IPR013783">
    <property type="entry name" value="Ig-like_fold"/>
</dbReference>
<dbReference type="EMBL" id="CAACVG010013932">
    <property type="protein sequence ID" value="VEN62531.1"/>
    <property type="molecule type" value="Genomic_DNA"/>
</dbReference>
<evidence type="ECO:0000256" key="6">
    <source>
        <dbReference type="ARBA" id="ARBA00023319"/>
    </source>
</evidence>
<evidence type="ECO:0000313" key="8">
    <source>
        <dbReference type="EMBL" id="VEN62531.1"/>
    </source>
</evidence>
<reference evidence="8 9" key="1">
    <citation type="submission" date="2019-01" db="EMBL/GenBank/DDBJ databases">
        <authorList>
            <person name="Sayadi A."/>
        </authorList>
    </citation>
    <scope>NUCLEOTIDE SEQUENCE [LARGE SCALE GENOMIC DNA]</scope>
</reference>
<dbReference type="PROSITE" id="PS50835">
    <property type="entry name" value="IG_LIKE"/>
    <property type="match status" value="1"/>
</dbReference>
<evidence type="ECO:0000259" key="7">
    <source>
        <dbReference type="PROSITE" id="PS50835"/>
    </source>
</evidence>
<gene>
    <name evidence="8" type="ORF">CALMAC_LOCUS19625</name>
</gene>
<dbReference type="Pfam" id="PF07679">
    <property type="entry name" value="I-set"/>
    <property type="match status" value="1"/>
</dbReference>
<proteinExistence type="predicted"/>
<protein>
    <recommendedName>
        <fullName evidence="7">Ig-like domain-containing protein</fullName>
    </recommendedName>
</protein>
<dbReference type="PANTHER" id="PTHR44170:SF6">
    <property type="entry name" value="CONTACTIN"/>
    <property type="match status" value="1"/>
</dbReference>
<keyword evidence="9" id="KW-1185">Reference proteome</keyword>
<evidence type="ECO:0000256" key="2">
    <source>
        <dbReference type="ARBA" id="ARBA00022737"/>
    </source>
</evidence>
<dbReference type="InterPro" id="IPR007110">
    <property type="entry name" value="Ig-like_dom"/>
</dbReference>
<dbReference type="FunFam" id="2.60.40.10:FF:000004">
    <property type="entry name" value="DCC isoform 1"/>
    <property type="match status" value="1"/>
</dbReference>